<evidence type="ECO:0000313" key="2">
    <source>
        <dbReference type="EMBL" id="PWW74940.1"/>
    </source>
</evidence>
<name>A0A317SMN7_9PEZI</name>
<gene>
    <name evidence="2" type="ORF">C7212DRAFT_345848</name>
</gene>
<dbReference type="GO" id="GO:0006801">
    <property type="term" value="P:superoxide metabolic process"/>
    <property type="evidence" value="ECO:0007669"/>
    <property type="project" value="InterPro"/>
</dbReference>
<dbReference type="GO" id="GO:0046872">
    <property type="term" value="F:metal ion binding"/>
    <property type="evidence" value="ECO:0007669"/>
    <property type="project" value="InterPro"/>
</dbReference>
<dbReference type="SUPFAM" id="SSF49329">
    <property type="entry name" value="Cu,Zn superoxide dismutase-like"/>
    <property type="match status" value="1"/>
</dbReference>
<evidence type="ECO:0000313" key="3">
    <source>
        <dbReference type="Proteomes" id="UP000246991"/>
    </source>
</evidence>
<feature type="signal peptide" evidence="1">
    <location>
        <begin position="1"/>
        <end position="20"/>
    </location>
</feature>
<dbReference type="Proteomes" id="UP000246991">
    <property type="component" value="Unassembled WGS sequence"/>
</dbReference>
<dbReference type="STRING" id="42249.A0A317SMN7"/>
<sequence>MYHVLMTTLLLVAAATCVSAKTSDLGGARVHTGGPTGKRTSVFVKPDLTAYRGDEGPFKLSIYEAPVSGDGKCDGAKNVLDPFQRGDKPECDRKSPQTCQVGDLVSKHGEIPKFQGVISVKQSFQDLYSPSKKDEKASGTAP</sequence>
<dbReference type="OrthoDB" id="159229at2759"/>
<dbReference type="InterPro" id="IPR036423">
    <property type="entry name" value="SOD-like_Cu/Zn_dom_sf"/>
</dbReference>
<accession>A0A317SMN7</accession>
<keyword evidence="3" id="KW-1185">Reference proteome</keyword>
<organism evidence="2 3">
    <name type="scientific">Tuber magnatum</name>
    <name type="common">white Piedmont truffle</name>
    <dbReference type="NCBI Taxonomy" id="42249"/>
    <lineage>
        <taxon>Eukaryota</taxon>
        <taxon>Fungi</taxon>
        <taxon>Dikarya</taxon>
        <taxon>Ascomycota</taxon>
        <taxon>Pezizomycotina</taxon>
        <taxon>Pezizomycetes</taxon>
        <taxon>Pezizales</taxon>
        <taxon>Tuberaceae</taxon>
        <taxon>Tuber</taxon>
    </lineage>
</organism>
<feature type="chain" id="PRO_5016259749" evidence="1">
    <location>
        <begin position="21"/>
        <end position="142"/>
    </location>
</feature>
<evidence type="ECO:0000256" key="1">
    <source>
        <dbReference type="SAM" id="SignalP"/>
    </source>
</evidence>
<comment type="caution">
    <text evidence="2">The sequence shown here is derived from an EMBL/GenBank/DDBJ whole genome shotgun (WGS) entry which is preliminary data.</text>
</comment>
<dbReference type="EMBL" id="PYWC01000054">
    <property type="protein sequence ID" value="PWW74940.1"/>
    <property type="molecule type" value="Genomic_DNA"/>
</dbReference>
<proteinExistence type="predicted"/>
<dbReference type="AlphaFoldDB" id="A0A317SMN7"/>
<reference evidence="2 3" key="1">
    <citation type="submission" date="2018-03" db="EMBL/GenBank/DDBJ databases">
        <title>Genomes of Pezizomycetes fungi and the evolution of truffles.</title>
        <authorList>
            <person name="Murat C."/>
            <person name="Payen T."/>
            <person name="Noel B."/>
            <person name="Kuo A."/>
            <person name="Martin F.M."/>
        </authorList>
    </citation>
    <scope>NUCLEOTIDE SEQUENCE [LARGE SCALE GENOMIC DNA]</scope>
    <source>
        <strain evidence="2">091103-1</strain>
    </source>
</reference>
<dbReference type="Gene3D" id="2.60.40.200">
    <property type="entry name" value="Superoxide dismutase, copper/zinc binding domain"/>
    <property type="match status" value="1"/>
</dbReference>
<keyword evidence="1" id="KW-0732">Signal</keyword>
<protein>
    <submittedName>
        <fullName evidence="2">Uncharacterized protein</fullName>
    </submittedName>
</protein>